<feature type="compositionally biased region" description="Basic and acidic residues" evidence="2">
    <location>
        <begin position="189"/>
        <end position="198"/>
    </location>
</feature>
<gene>
    <name evidence="3" type="ORF">EHS25_009719</name>
</gene>
<dbReference type="EMBL" id="RSCD01000008">
    <property type="protein sequence ID" value="RSH91420.1"/>
    <property type="molecule type" value="Genomic_DNA"/>
</dbReference>
<dbReference type="InterPro" id="IPR029069">
    <property type="entry name" value="HotDog_dom_sf"/>
</dbReference>
<dbReference type="PANTHER" id="PTHR12475">
    <property type="match status" value="1"/>
</dbReference>
<dbReference type="Proteomes" id="UP000279259">
    <property type="component" value="Unassembled WGS sequence"/>
</dbReference>
<comment type="similarity">
    <text evidence="1">Belongs to the lcsJ thioesterase family.</text>
</comment>
<dbReference type="InterPro" id="IPR051490">
    <property type="entry name" value="THEM6_lcsJ_thioesterase"/>
</dbReference>
<reference evidence="3 4" key="1">
    <citation type="submission" date="2018-11" db="EMBL/GenBank/DDBJ databases">
        <title>Genome sequence of Saitozyma podzolica DSM 27192.</title>
        <authorList>
            <person name="Aliyu H."/>
            <person name="Gorte O."/>
            <person name="Ochsenreither K."/>
        </authorList>
    </citation>
    <scope>NUCLEOTIDE SEQUENCE [LARGE SCALE GENOMIC DNA]</scope>
    <source>
        <strain evidence="3 4">DSM 27192</strain>
    </source>
</reference>
<evidence type="ECO:0000256" key="1">
    <source>
        <dbReference type="ARBA" id="ARBA00038476"/>
    </source>
</evidence>
<comment type="caution">
    <text evidence="3">The sequence shown here is derived from an EMBL/GenBank/DDBJ whole genome shotgun (WGS) entry which is preliminary data.</text>
</comment>
<protein>
    <recommendedName>
        <fullName evidence="5">Thioesterase domain-containing protein</fullName>
    </recommendedName>
</protein>
<evidence type="ECO:0000256" key="2">
    <source>
        <dbReference type="SAM" id="MobiDB-lite"/>
    </source>
</evidence>
<dbReference type="OrthoDB" id="265761at2759"/>
<dbReference type="SUPFAM" id="SSF54637">
    <property type="entry name" value="Thioesterase/thiol ester dehydrase-isomerase"/>
    <property type="match status" value="1"/>
</dbReference>
<feature type="region of interest" description="Disordered" evidence="2">
    <location>
        <begin position="244"/>
        <end position="283"/>
    </location>
</feature>
<feature type="compositionally biased region" description="Polar residues" evidence="2">
    <location>
        <begin position="251"/>
        <end position="282"/>
    </location>
</feature>
<organism evidence="3 4">
    <name type="scientific">Saitozyma podzolica</name>
    <dbReference type="NCBI Taxonomy" id="1890683"/>
    <lineage>
        <taxon>Eukaryota</taxon>
        <taxon>Fungi</taxon>
        <taxon>Dikarya</taxon>
        <taxon>Basidiomycota</taxon>
        <taxon>Agaricomycotina</taxon>
        <taxon>Tremellomycetes</taxon>
        <taxon>Tremellales</taxon>
        <taxon>Trimorphomycetaceae</taxon>
        <taxon>Saitozyma</taxon>
    </lineage>
</organism>
<name>A0A427YK21_9TREE</name>
<dbReference type="PANTHER" id="PTHR12475:SF4">
    <property type="entry name" value="PROTEIN THEM6"/>
    <property type="match status" value="1"/>
</dbReference>
<keyword evidence="4" id="KW-1185">Reference proteome</keyword>
<sequence>MEPSGLRLDTFTSSAMELAKGILSRLGLTTGAPLLPFVPKPVKLTLILLLVLNAPSFPLVWHLRVLLFPYRSFLLVRLQGKRKWLDDWSKRNDDKGRIARIKTVSKRRAWLDDCDFNGHLSNSCYAKSADPARIEFCGQALNPLFHAGAHCALGGSYYTFIKEIPVGSEFYVITEFIIYPKKGSSKTKNTKDTKDKGRTNGANVANGANGVNGANIPANYSSVAVAVEQAKASLAAALPSPPPPLGMTLSADPSPSVSGTTTPATSDHGNSNGTRTGATTPGTDLLEPLDSLDSLEAAKTVAGVLLQGREGDCATGERATNVLLL</sequence>
<proteinExistence type="inferred from homology"/>
<evidence type="ECO:0008006" key="5">
    <source>
        <dbReference type="Google" id="ProtNLM"/>
    </source>
</evidence>
<evidence type="ECO:0000313" key="3">
    <source>
        <dbReference type="EMBL" id="RSH91420.1"/>
    </source>
</evidence>
<evidence type="ECO:0000313" key="4">
    <source>
        <dbReference type="Proteomes" id="UP000279259"/>
    </source>
</evidence>
<dbReference type="Pfam" id="PF13279">
    <property type="entry name" value="4HBT_2"/>
    <property type="match status" value="1"/>
</dbReference>
<dbReference type="AlphaFoldDB" id="A0A427YK21"/>
<feature type="region of interest" description="Disordered" evidence="2">
    <location>
        <begin position="184"/>
        <end position="209"/>
    </location>
</feature>
<feature type="compositionally biased region" description="Low complexity" evidence="2">
    <location>
        <begin position="199"/>
        <end position="209"/>
    </location>
</feature>
<accession>A0A427YK21</accession>